<protein>
    <submittedName>
        <fullName evidence="2">Uncharacterized protein</fullName>
    </submittedName>
</protein>
<dbReference type="AlphaFoldDB" id="A0A0F9DM84"/>
<comment type="caution">
    <text evidence="2">The sequence shown here is derived from an EMBL/GenBank/DDBJ whole genome shotgun (WGS) entry which is preliminary data.</text>
</comment>
<proteinExistence type="predicted"/>
<evidence type="ECO:0000256" key="1">
    <source>
        <dbReference type="SAM" id="MobiDB-lite"/>
    </source>
</evidence>
<gene>
    <name evidence="2" type="ORF">LCGC14_2181850</name>
</gene>
<feature type="compositionally biased region" description="Basic residues" evidence="1">
    <location>
        <begin position="21"/>
        <end position="44"/>
    </location>
</feature>
<feature type="region of interest" description="Disordered" evidence="1">
    <location>
        <begin position="1"/>
        <end position="44"/>
    </location>
</feature>
<name>A0A0F9DM84_9ZZZZ</name>
<evidence type="ECO:0000313" key="2">
    <source>
        <dbReference type="EMBL" id="KKL62774.1"/>
    </source>
</evidence>
<accession>A0A0F9DM84</accession>
<reference evidence="2" key="1">
    <citation type="journal article" date="2015" name="Nature">
        <title>Complex archaea that bridge the gap between prokaryotes and eukaryotes.</title>
        <authorList>
            <person name="Spang A."/>
            <person name="Saw J.H."/>
            <person name="Jorgensen S.L."/>
            <person name="Zaremba-Niedzwiedzka K."/>
            <person name="Martijn J."/>
            <person name="Lind A.E."/>
            <person name="van Eijk R."/>
            <person name="Schleper C."/>
            <person name="Guy L."/>
            <person name="Ettema T.J."/>
        </authorList>
    </citation>
    <scope>NUCLEOTIDE SEQUENCE</scope>
</reference>
<feature type="compositionally biased region" description="Basic residues" evidence="1">
    <location>
        <begin position="1"/>
        <end position="14"/>
    </location>
</feature>
<sequence length="136" mass="15774">MKRSWINRGKKGLRRTQLNRGSKRLKRSRLKSRGKKGSMFPHKRHPKFMRWMLAKLKQGPRKCDGCGRWRWTVRCHLDAKGNGAPDIGNVVLMCDGPGDTCHRKQEKRTDAFISESGRDLYEIARSYANEYAGSLR</sequence>
<dbReference type="EMBL" id="LAZR01028385">
    <property type="protein sequence ID" value="KKL62774.1"/>
    <property type="molecule type" value="Genomic_DNA"/>
</dbReference>
<organism evidence="2">
    <name type="scientific">marine sediment metagenome</name>
    <dbReference type="NCBI Taxonomy" id="412755"/>
    <lineage>
        <taxon>unclassified sequences</taxon>
        <taxon>metagenomes</taxon>
        <taxon>ecological metagenomes</taxon>
    </lineage>
</organism>